<dbReference type="InterPro" id="IPR029063">
    <property type="entry name" value="SAM-dependent_MTases_sf"/>
</dbReference>
<keyword evidence="4" id="KW-0808">Transferase</keyword>
<feature type="domain" description="FAD dependent oxidoreductase" evidence="10">
    <location>
        <begin position="244"/>
        <end position="595"/>
    </location>
</feature>
<evidence type="ECO:0000256" key="3">
    <source>
        <dbReference type="ARBA" id="ARBA00022630"/>
    </source>
</evidence>
<dbReference type="NCBIfam" id="TIGR03197">
    <property type="entry name" value="MnmC_Cterm"/>
    <property type="match status" value="1"/>
</dbReference>
<protein>
    <submittedName>
        <fullName evidence="12">tRNA 5-methylaminomethyl-2-thiouridine biosynthesis bifunctional protein MnmC</fullName>
    </submittedName>
</protein>
<evidence type="ECO:0000256" key="9">
    <source>
        <dbReference type="ARBA" id="ARBA00023268"/>
    </source>
</evidence>
<keyword evidence="3" id="KW-0285">Flavoprotein</keyword>
<accession>A0ABN7K4C6</accession>
<organism evidence="12 13">
    <name type="scientific">Campylobacter suis</name>
    <dbReference type="NCBI Taxonomy" id="2790657"/>
    <lineage>
        <taxon>Bacteria</taxon>
        <taxon>Pseudomonadati</taxon>
        <taxon>Campylobacterota</taxon>
        <taxon>Epsilonproteobacteria</taxon>
        <taxon>Campylobacterales</taxon>
        <taxon>Campylobacteraceae</taxon>
        <taxon>Campylobacter</taxon>
    </lineage>
</organism>
<evidence type="ECO:0000259" key="10">
    <source>
        <dbReference type="Pfam" id="PF01266"/>
    </source>
</evidence>
<dbReference type="InterPro" id="IPR008471">
    <property type="entry name" value="MnmC-like_methylTransf"/>
</dbReference>
<keyword evidence="8" id="KW-0560">Oxidoreductase</keyword>
<dbReference type="Gene3D" id="3.40.50.150">
    <property type="entry name" value="Vaccinia Virus protein VP39"/>
    <property type="match status" value="1"/>
</dbReference>
<proteinExistence type="inferred from homology"/>
<dbReference type="Gene3D" id="3.50.50.60">
    <property type="entry name" value="FAD/NAD(P)-binding domain"/>
    <property type="match status" value="1"/>
</dbReference>
<keyword evidence="9" id="KW-0511">Multifunctional enzyme</keyword>
<dbReference type="Proteomes" id="UP000789359">
    <property type="component" value="Unassembled WGS sequence"/>
</dbReference>
<keyword evidence="2" id="KW-0489">Methyltransferase</keyword>
<dbReference type="NCBIfam" id="NF002481">
    <property type="entry name" value="PRK01747.1-2"/>
    <property type="match status" value="1"/>
</dbReference>
<dbReference type="PANTHER" id="PTHR13847:SF283">
    <property type="entry name" value="TRNA 5-METHYLAMINOMETHYL-2-THIOURIDINE BIOSYNTHESIS BIFUNCTIONAL PROTEIN MNMC"/>
    <property type="match status" value="1"/>
</dbReference>
<evidence type="ECO:0000256" key="1">
    <source>
        <dbReference type="ARBA" id="ARBA00022490"/>
    </source>
</evidence>
<dbReference type="Pfam" id="PF05430">
    <property type="entry name" value="Methyltransf_30"/>
    <property type="match status" value="1"/>
</dbReference>
<gene>
    <name evidence="12" type="primary">mnmC</name>
    <name evidence="12" type="ORF">LMG8286_00237</name>
</gene>
<dbReference type="InterPro" id="IPR023032">
    <property type="entry name" value="tRNA_MAMT_biosynth_bifunc_MnmC"/>
</dbReference>
<evidence type="ECO:0000256" key="6">
    <source>
        <dbReference type="ARBA" id="ARBA00022694"/>
    </source>
</evidence>
<dbReference type="Gene3D" id="3.30.9.10">
    <property type="entry name" value="D-Amino Acid Oxidase, subunit A, domain 2"/>
    <property type="match status" value="1"/>
</dbReference>
<evidence type="ECO:0000313" key="12">
    <source>
        <dbReference type="EMBL" id="CAD7286406.1"/>
    </source>
</evidence>
<dbReference type="PANTHER" id="PTHR13847">
    <property type="entry name" value="SARCOSINE DEHYDROGENASE-RELATED"/>
    <property type="match status" value="1"/>
</dbReference>
<keyword evidence="6" id="KW-0819">tRNA processing</keyword>
<evidence type="ECO:0000256" key="2">
    <source>
        <dbReference type="ARBA" id="ARBA00022603"/>
    </source>
</evidence>
<dbReference type="Pfam" id="PF01266">
    <property type="entry name" value="DAO"/>
    <property type="match status" value="1"/>
</dbReference>
<dbReference type="NCBIfam" id="NF033855">
    <property type="entry name" value="tRNA_MNMC2"/>
    <property type="match status" value="1"/>
</dbReference>
<evidence type="ECO:0000256" key="4">
    <source>
        <dbReference type="ARBA" id="ARBA00022679"/>
    </source>
</evidence>
<dbReference type="InterPro" id="IPR006076">
    <property type="entry name" value="FAD-dep_OxRdtase"/>
</dbReference>
<evidence type="ECO:0000259" key="11">
    <source>
        <dbReference type="Pfam" id="PF05430"/>
    </source>
</evidence>
<evidence type="ECO:0000256" key="5">
    <source>
        <dbReference type="ARBA" id="ARBA00022691"/>
    </source>
</evidence>
<feature type="domain" description="MnmC-like methyltransferase" evidence="11">
    <location>
        <begin position="107"/>
        <end position="221"/>
    </location>
</feature>
<dbReference type="HAMAP" id="MF_01102">
    <property type="entry name" value="MnmC"/>
    <property type="match status" value="1"/>
</dbReference>
<keyword evidence="1" id="KW-0963">Cytoplasm</keyword>
<keyword evidence="7" id="KW-0274">FAD</keyword>
<reference evidence="12 13" key="1">
    <citation type="submission" date="2020-11" db="EMBL/GenBank/DDBJ databases">
        <authorList>
            <person name="Peeters C."/>
        </authorList>
    </citation>
    <scope>NUCLEOTIDE SEQUENCE [LARGE SCALE GENOMIC DNA]</scope>
    <source>
        <strain evidence="12 13">LMG 8286</strain>
    </source>
</reference>
<keyword evidence="13" id="KW-1185">Reference proteome</keyword>
<dbReference type="InterPro" id="IPR036188">
    <property type="entry name" value="FAD/NAD-bd_sf"/>
</dbReference>
<sequence length="627" mass="70047">MKKPRLSFKGDTAYSEDFNDIYFNTDGARAESEYVFASAVDEIWDNQDSFIVAELGFGAGLNFLNLCQKFKNSSKKLHFVSVEAFLMDAKDMVKIYAKLGTLKQDATRLAKLLPPRVAGIHRINFASNITLDLCLGDASLMLNELDFQADVWFLDGFAPSKNETMWSTEIFNQIARLSRLKAIARTYSCAKIVRENFALSGFLLELRKGYAKKRQMSHAVLNEKSELIKEPYFSRPKPSNGKNVLIIGAGVAGCVSAFMLSALGFKTTIAEMHEELATNGSGNHCGILVPLLTKPDVNLGRMHINAFLQAVNFYKNTMSKKEIEFSGAWEFAFDDMLKGRYFLHKGINDEIFSFDMMARPYPAVFIKDGATARPKKMCKKAARGQNILFKHRYISHKHLKSGKISVKFDGQKSVQTDILIFATGSHSVQIFKNLPISSVRGQVTHVDKILDISAALSAKGYITPAKDGIQVVGATYSRNEIYDLPRDSDDTENLEKISELLIQDLSQKIQKNDLSKVEILGSRVGYRSYSSDRFPIIGALHDEAAYMRDFGDLFWSKKKPSALRASYEPNVFVNFAHGSRGLGTAVLGATLLCDLITGRPLCIEKSLFNELHSARFLVRKLKKGIKG</sequence>
<keyword evidence="5" id="KW-0949">S-adenosyl-L-methionine</keyword>
<dbReference type="InterPro" id="IPR047785">
    <property type="entry name" value="tRNA_MNMC2"/>
</dbReference>
<dbReference type="RefSeq" id="WP_230056042.1">
    <property type="nucleotide sequence ID" value="NZ_CAJHOE010000001.1"/>
</dbReference>
<name>A0ABN7K4C6_9BACT</name>
<dbReference type="EMBL" id="CAJHOE010000001">
    <property type="protein sequence ID" value="CAD7286406.1"/>
    <property type="molecule type" value="Genomic_DNA"/>
</dbReference>
<evidence type="ECO:0000256" key="7">
    <source>
        <dbReference type="ARBA" id="ARBA00022827"/>
    </source>
</evidence>
<evidence type="ECO:0000313" key="13">
    <source>
        <dbReference type="Proteomes" id="UP000789359"/>
    </source>
</evidence>
<dbReference type="SUPFAM" id="SSF51971">
    <property type="entry name" value="Nucleotide-binding domain"/>
    <property type="match status" value="1"/>
</dbReference>
<comment type="caution">
    <text evidence="12">The sequence shown here is derived from an EMBL/GenBank/DDBJ whole genome shotgun (WGS) entry which is preliminary data.</text>
</comment>
<dbReference type="InterPro" id="IPR017610">
    <property type="entry name" value="tRNA_S-uridine_synth_MnmC_C"/>
</dbReference>
<evidence type="ECO:0000256" key="8">
    <source>
        <dbReference type="ARBA" id="ARBA00023002"/>
    </source>
</evidence>